<dbReference type="Gene3D" id="3.90.1320.10">
    <property type="entry name" value="Outer-capsid protein sigma 3, large lobe"/>
    <property type="match status" value="3"/>
</dbReference>
<dbReference type="PROSITE" id="PS52045">
    <property type="entry name" value="NEPROSIN_PEP_CD"/>
    <property type="match status" value="3"/>
</dbReference>
<dbReference type="AlphaFoldDB" id="A0A9D3VZZ2"/>
<evidence type="ECO:0000313" key="4">
    <source>
        <dbReference type="Proteomes" id="UP000828251"/>
    </source>
</evidence>
<dbReference type="PANTHER" id="PTHR31589:SF2">
    <property type="entry name" value="ASLB (DUF239)-RELATED"/>
    <property type="match status" value="1"/>
</dbReference>
<feature type="signal peptide" evidence="1">
    <location>
        <begin position="1"/>
        <end position="23"/>
    </location>
</feature>
<dbReference type="InterPro" id="IPR053168">
    <property type="entry name" value="Glutamic_endopeptidase"/>
</dbReference>
<protein>
    <recommendedName>
        <fullName evidence="2">Neprosin PEP catalytic domain-containing protein</fullName>
    </recommendedName>
</protein>
<feature type="domain" description="Neprosin PEP catalytic" evidence="2">
    <location>
        <begin position="553"/>
        <end position="815"/>
    </location>
</feature>
<comment type="caution">
    <text evidence="3">The sequence shown here is derived from an EMBL/GenBank/DDBJ whole genome shotgun (WGS) entry which is preliminary data.</text>
</comment>
<organism evidence="3 4">
    <name type="scientific">Gossypium stocksii</name>
    <dbReference type="NCBI Taxonomy" id="47602"/>
    <lineage>
        <taxon>Eukaryota</taxon>
        <taxon>Viridiplantae</taxon>
        <taxon>Streptophyta</taxon>
        <taxon>Embryophyta</taxon>
        <taxon>Tracheophyta</taxon>
        <taxon>Spermatophyta</taxon>
        <taxon>Magnoliopsida</taxon>
        <taxon>eudicotyledons</taxon>
        <taxon>Gunneridae</taxon>
        <taxon>Pentapetalae</taxon>
        <taxon>rosids</taxon>
        <taxon>malvids</taxon>
        <taxon>Malvales</taxon>
        <taxon>Malvaceae</taxon>
        <taxon>Malvoideae</taxon>
        <taxon>Gossypium</taxon>
    </lineage>
</organism>
<accession>A0A9D3VZZ2</accession>
<feature type="domain" description="Neprosin PEP catalytic" evidence="2">
    <location>
        <begin position="160"/>
        <end position="429"/>
    </location>
</feature>
<reference evidence="3 4" key="1">
    <citation type="journal article" date="2021" name="Plant Biotechnol. J.">
        <title>Multi-omics assisted identification of the key and species-specific regulatory components of drought-tolerant mechanisms in Gossypium stocksii.</title>
        <authorList>
            <person name="Yu D."/>
            <person name="Ke L."/>
            <person name="Zhang D."/>
            <person name="Wu Y."/>
            <person name="Sun Y."/>
            <person name="Mei J."/>
            <person name="Sun J."/>
            <person name="Sun Y."/>
        </authorList>
    </citation>
    <scope>NUCLEOTIDE SEQUENCE [LARGE SCALE GENOMIC DNA]</scope>
    <source>
        <strain evidence="4">cv. E1</strain>
        <tissue evidence="3">Leaf</tissue>
    </source>
</reference>
<sequence>MASFIFGVFLILVLSYLSNSVNGKATFKEIHADVDGKLKQLNKPAVKTIQSDDGDIIDCVDIYRQPAFDHPALRNHVIQMKPNFNFKEMEFNSKNGSSKLTVFQTWQKSGSCPKGTVPIRRIRREDLLRAQSVQQFGRKPQGVVLKSNTTIEHKDGRFLSINSNALALPAIVNRSAAILVTVGANYTGAKADINVWNPNVESEDFTTAQVWLKAGPNDNFESIESGWTVNPQLYGDKKTRLFAHWTKDSYKTTGCFDLQCSGFIQTSSKIALGAAISPISMELGQQYYITIGIYMDENTNNWWLIFGNGIAIGYWPASTLNVLKNSATMVEWGGQVYSPNVRKSPHTKTAMGSGKFASSLKGNACYMENIAIVDFSTQLQVLLTLVLSYLCNRVNGKANFKEIDEKLKQLNKPAVKAIQSEDGDIIDCVDIYKQPAFDHPALKNHIIQVKFSVITFFYDHDCGHGCYSTLQMKPSFDLKEERLLSSKNQSTKLAIFQTWQRSGSCPEGTVPIRRIRREDLLRAKSVQQFGRKPHEVALKSNTTIEHKDGQLPSINTTELAMPIIVNRSAATLVTVGYNYIGAKADINVWTPNVEAQDEYTTAQIWLKAGPGDNFESIESGWTVNPQLYGDKRTRLFAHWTKDSYKTTGCFDMTCSGFVQTSSQYLLGGSIEPVSTEFGQQYDLTVGIYMDPNTANWWLKIGKDIPVGYWPASTLLFYLNHSSTLVEWGGQVYSSNVKKKPHTKTGMGSGQFASGLRGNACYMNNIAIVDFSMQLKYPQWVGTWADEQYCYTALNYQEGYGKLPIFYFGGPGQNYNLNGKANFKDVEEKLKQLNKPAVKTIQSEDGDIIDCVDIYKQPAFDHPALKNHVIQMKPSFDLKEEKLSSKDEPAELAVFQTWQRSGSCPEGTVPIRRIRREDLLRAKSVQQFGRKPHEAVLNSSTTIEHKDGQLPSINTTAVALPIIVNRSAATLVTLGYNYIGAKGIFNIWNPNVEAQDEYTTAQIWLKAGPGDNFESIESGWTVNPQLYGDKRTRLFVHWTKDSYKTTGCFDMTCSGFVQTSSQHVLGGAIGPVSTEFGKQYYVRFGIYMDPNTANWWLKIGKDIPVGYWPASALMFYLNHSSTMVEWGGQVYSSNVKKKPHTKTGMGSGKFATGLKGNACSILNIAIVDFSMQLKYPQWVGTWADEQYCYTALNYQEGYGKSPIFYFGGPGQNYNCP</sequence>
<evidence type="ECO:0000256" key="1">
    <source>
        <dbReference type="SAM" id="SignalP"/>
    </source>
</evidence>
<dbReference type="InterPro" id="IPR004314">
    <property type="entry name" value="Neprosin"/>
</dbReference>
<keyword evidence="1" id="KW-0732">Signal</keyword>
<dbReference type="Proteomes" id="UP000828251">
    <property type="component" value="Unassembled WGS sequence"/>
</dbReference>
<dbReference type="InterPro" id="IPR025521">
    <property type="entry name" value="Neprosin_propep"/>
</dbReference>
<dbReference type="OrthoDB" id="1858978at2759"/>
<dbReference type="EMBL" id="JAIQCV010000004">
    <property type="protein sequence ID" value="KAH1105430.1"/>
    <property type="molecule type" value="Genomic_DNA"/>
</dbReference>
<proteinExistence type="predicted"/>
<dbReference type="Pfam" id="PF14365">
    <property type="entry name" value="Neprosin_AP"/>
    <property type="match status" value="3"/>
</dbReference>
<gene>
    <name evidence="3" type="ORF">J1N35_009198</name>
</gene>
<evidence type="ECO:0000313" key="3">
    <source>
        <dbReference type="EMBL" id="KAH1105430.1"/>
    </source>
</evidence>
<feature type="domain" description="Neprosin PEP catalytic" evidence="2">
    <location>
        <begin position="958"/>
        <end position="1215"/>
    </location>
</feature>
<keyword evidence="4" id="KW-1185">Reference proteome</keyword>
<feature type="chain" id="PRO_5038342483" description="Neprosin PEP catalytic domain-containing protein" evidence="1">
    <location>
        <begin position="24"/>
        <end position="1215"/>
    </location>
</feature>
<name>A0A9D3VZZ2_9ROSI</name>
<dbReference type="PANTHER" id="PTHR31589">
    <property type="entry name" value="PROTEIN, PUTATIVE (DUF239)-RELATED-RELATED"/>
    <property type="match status" value="1"/>
</dbReference>
<dbReference type="Pfam" id="PF03080">
    <property type="entry name" value="Neprosin"/>
    <property type="match status" value="3"/>
</dbReference>
<evidence type="ECO:0000259" key="2">
    <source>
        <dbReference type="PROSITE" id="PS52045"/>
    </source>
</evidence>